<dbReference type="InterPro" id="IPR029481">
    <property type="entry name" value="ABC_trans_N"/>
</dbReference>
<gene>
    <name evidence="13" type="ORF">BOH78_3962</name>
</gene>
<proteinExistence type="inferred from homology"/>
<evidence type="ECO:0000256" key="10">
    <source>
        <dbReference type="SAM" id="MobiDB-lite"/>
    </source>
</evidence>
<dbReference type="Pfam" id="PF06422">
    <property type="entry name" value="PDR_CDR"/>
    <property type="match status" value="1"/>
</dbReference>
<feature type="region of interest" description="Disordered" evidence="10">
    <location>
        <begin position="615"/>
        <end position="634"/>
    </location>
</feature>
<sequence length="1004" mass="112595">MSLDHIDVDDEMGEYQGFTPQVEGSIKELSREFSENEPNRELIRKMTTSYVPDVDGINPFETEDPRLDPNSDEFSSKYWVNNLKRLVENNPDFYKPTTLGFAAKNLVARGVSSDADYQSNFLNYPFKICRDLYMDTIRKNDKSRYFEILKSMDVLIKPGTLTVVLGRPGAGCSTFLKTVAAQTYGFKVDKNSVISYDGLTPNDIVKHYRGEVMFSAETDNHFPHLTVGQTLEFAALMRTPQNRFPGSSRRSYAKLIAEVYMATYGLSHTINTKVGDNYIRGVSGGERKRVSIAEASICGASIECWDNATRGLDAATALEFVRALKTQAHVLNGTPLIAIYQCSQDAYDLFDNVLLLYEGYQIYFGSAVNAKKYFETMGYECPERQTTADFLTSITSSAERVPKKGFENKVPRTPLEFATYWRNSDEYTTLVGDIDEYLKTSVGSIFKTLAESMPPAAVLLTAMVIYTGFALPIPSMLGWSRWINYIDPVAYAFEALLTNEFSGLRFACSDYIPGYPNLDLQYQVCSVVSALPGYDYINGTDYMEQNYQYSSSHRWRNFGIIVGFVVFFLGVYIGLVEINKGAMQKGEIILFQQSKLRKLRKQGSKLSGSNDIEAATSIEKRESTSEDSVSGEADVSDLDVGTDIFHWRDVCYEIQIKSETRRILNHVDGWVKPGTLTALMGASGAGKTTLLDVLANRVTMGIVSGSMFVNGRLRDQSFQRSTGYVQQQDLHLETSTVREALRFSAYLRQSRDISKEEKDRYIESVIGILEMQSYADAVVGVAGEGLNVEQRKRLTIGVELAAKPKLLLFLDEPTSGLDSQTAWSICQLMRKLADHGQAILCTIHQPSAILLKEFDRLLFLAKGGRTVYFGDLGQNCQTLINYFESHGAEKCPPEANPAEWMLSVIGAAPGSHAKQDYFQVWMTSREREAVVSELEEMEKELLKKEVDTSPEKKRSFASSYATQYNRYFTTGITKPNVICVYAFGYGEYIDSTDATIVHETKVSL</sequence>
<keyword evidence="7" id="KW-0067">ATP-binding</keyword>
<evidence type="ECO:0000256" key="3">
    <source>
        <dbReference type="ARBA" id="ARBA00022448"/>
    </source>
</evidence>
<dbReference type="PROSITE" id="PS00211">
    <property type="entry name" value="ABC_TRANSPORTER_1"/>
    <property type="match status" value="1"/>
</dbReference>
<dbReference type="GO" id="GO:0005524">
    <property type="term" value="F:ATP binding"/>
    <property type="evidence" value="ECO:0007669"/>
    <property type="project" value="UniProtKB-KW"/>
</dbReference>
<comment type="subcellular location">
    <subcellularLocation>
        <location evidence="1">Membrane</location>
        <topology evidence="1">Multi-pass membrane protein</topology>
    </subcellularLocation>
</comment>
<dbReference type="Pfam" id="PF19055">
    <property type="entry name" value="ABC2_membrane_7"/>
    <property type="match status" value="1"/>
</dbReference>
<reference evidence="14" key="1">
    <citation type="journal article" date="2017" name="Genome Announc.">
        <title>Genome sequences of Cyberlindnera fabianii 65, Pichia kudriavzevii 129, and Saccharomyces cerevisiae 131 isolated from fermented masau fruits in Zimbabwe.</title>
        <authorList>
            <person name="van Rijswijck I.M.H."/>
            <person name="Derks M.F.L."/>
            <person name="Abee T."/>
            <person name="de Ridder D."/>
            <person name="Smid E.J."/>
        </authorList>
    </citation>
    <scope>NUCLEOTIDE SEQUENCE [LARGE SCALE GENOMIC DNA]</scope>
    <source>
        <strain evidence="14">129</strain>
    </source>
</reference>
<dbReference type="InterPro" id="IPR043926">
    <property type="entry name" value="ABCG_dom"/>
</dbReference>
<name>A0A1V2LJ21_PICKU</name>
<evidence type="ECO:0000256" key="9">
    <source>
        <dbReference type="ARBA" id="ARBA00023136"/>
    </source>
</evidence>
<dbReference type="InterPro" id="IPR013525">
    <property type="entry name" value="ABC2_TM"/>
</dbReference>
<evidence type="ECO:0000256" key="2">
    <source>
        <dbReference type="ARBA" id="ARBA00006012"/>
    </source>
</evidence>
<organism evidence="13 14">
    <name type="scientific">Pichia kudriavzevii</name>
    <name type="common">Yeast</name>
    <name type="synonym">Issatchenkia orientalis</name>
    <dbReference type="NCBI Taxonomy" id="4909"/>
    <lineage>
        <taxon>Eukaryota</taxon>
        <taxon>Fungi</taxon>
        <taxon>Dikarya</taxon>
        <taxon>Ascomycota</taxon>
        <taxon>Saccharomycotina</taxon>
        <taxon>Pichiomycetes</taxon>
        <taxon>Pichiales</taxon>
        <taxon>Pichiaceae</taxon>
        <taxon>Pichia</taxon>
    </lineage>
</organism>
<keyword evidence="5" id="KW-0677">Repeat</keyword>
<dbReference type="PANTHER" id="PTHR19241">
    <property type="entry name" value="ATP-BINDING CASSETTE TRANSPORTER"/>
    <property type="match status" value="1"/>
</dbReference>
<dbReference type="InterPro" id="IPR017871">
    <property type="entry name" value="ABC_transporter-like_CS"/>
</dbReference>
<comment type="caution">
    <text evidence="13">The sequence shown here is derived from an EMBL/GenBank/DDBJ whole genome shotgun (WGS) entry which is preliminary data.</text>
</comment>
<keyword evidence="8 11" id="KW-1133">Transmembrane helix</keyword>
<keyword evidence="3" id="KW-0813">Transport</keyword>
<evidence type="ECO:0000256" key="1">
    <source>
        <dbReference type="ARBA" id="ARBA00004141"/>
    </source>
</evidence>
<dbReference type="CDD" id="cd03233">
    <property type="entry name" value="ABCG_PDR_domain1"/>
    <property type="match status" value="1"/>
</dbReference>
<dbReference type="GO" id="GO:0016887">
    <property type="term" value="F:ATP hydrolysis activity"/>
    <property type="evidence" value="ECO:0007669"/>
    <property type="project" value="InterPro"/>
</dbReference>
<evidence type="ECO:0000259" key="12">
    <source>
        <dbReference type="PROSITE" id="PS50893"/>
    </source>
</evidence>
<evidence type="ECO:0000256" key="6">
    <source>
        <dbReference type="ARBA" id="ARBA00022741"/>
    </source>
</evidence>
<dbReference type="Pfam" id="PF14510">
    <property type="entry name" value="ABC_trans_N"/>
    <property type="match status" value="1"/>
</dbReference>
<dbReference type="EMBL" id="MQVM01000023">
    <property type="protein sequence ID" value="ONH72210.1"/>
    <property type="molecule type" value="Genomic_DNA"/>
</dbReference>
<dbReference type="GO" id="GO:0016020">
    <property type="term" value="C:membrane"/>
    <property type="evidence" value="ECO:0007669"/>
    <property type="project" value="UniProtKB-SubCell"/>
</dbReference>
<dbReference type="InterPro" id="IPR003593">
    <property type="entry name" value="AAA+_ATPase"/>
</dbReference>
<dbReference type="AlphaFoldDB" id="A0A1V2LJ21"/>
<dbReference type="FunFam" id="3.40.50.300:FF:000054">
    <property type="entry name" value="ABC multidrug transporter atrF"/>
    <property type="match status" value="1"/>
</dbReference>
<dbReference type="InterPro" id="IPR003439">
    <property type="entry name" value="ABC_transporter-like_ATP-bd"/>
</dbReference>
<evidence type="ECO:0000313" key="13">
    <source>
        <dbReference type="EMBL" id="ONH72210.1"/>
    </source>
</evidence>
<keyword evidence="4 11" id="KW-0812">Transmembrane</keyword>
<evidence type="ECO:0000256" key="11">
    <source>
        <dbReference type="SAM" id="Phobius"/>
    </source>
</evidence>
<dbReference type="Pfam" id="PF00005">
    <property type="entry name" value="ABC_tran"/>
    <property type="match status" value="2"/>
</dbReference>
<protein>
    <submittedName>
        <fullName evidence="13">Multidrug resistance protein CDR1</fullName>
    </submittedName>
</protein>
<evidence type="ECO:0000256" key="5">
    <source>
        <dbReference type="ARBA" id="ARBA00022737"/>
    </source>
</evidence>
<dbReference type="CDD" id="cd03232">
    <property type="entry name" value="ABCG_PDR_domain2"/>
    <property type="match status" value="1"/>
</dbReference>
<evidence type="ECO:0000256" key="8">
    <source>
        <dbReference type="ARBA" id="ARBA00022989"/>
    </source>
</evidence>
<dbReference type="SUPFAM" id="SSF52540">
    <property type="entry name" value="P-loop containing nucleoside triphosphate hydrolases"/>
    <property type="match status" value="2"/>
</dbReference>
<dbReference type="SMART" id="SM00382">
    <property type="entry name" value="AAA"/>
    <property type="match status" value="2"/>
</dbReference>
<dbReference type="Proteomes" id="UP000189274">
    <property type="component" value="Unassembled WGS sequence"/>
</dbReference>
<accession>A0A1V2LJ21</accession>
<dbReference type="InterPro" id="IPR027417">
    <property type="entry name" value="P-loop_NTPase"/>
</dbReference>
<keyword evidence="9 11" id="KW-0472">Membrane</keyword>
<dbReference type="InterPro" id="IPR010929">
    <property type="entry name" value="PDR_CDR_ABC"/>
</dbReference>
<dbReference type="InterPro" id="IPR034001">
    <property type="entry name" value="ABCG_PDR_1"/>
</dbReference>
<evidence type="ECO:0000313" key="14">
    <source>
        <dbReference type="Proteomes" id="UP000189274"/>
    </source>
</evidence>
<comment type="similarity">
    <text evidence="2">Belongs to the ABC transporter superfamily. ABCG family. PDR (TC 3.A.1.205) subfamily.</text>
</comment>
<feature type="domain" description="ABC transporter" evidence="12">
    <location>
        <begin position="132"/>
        <end position="383"/>
    </location>
</feature>
<keyword evidence="6" id="KW-0547">Nucleotide-binding</keyword>
<dbReference type="GO" id="GO:1990961">
    <property type="term" value="P:xenobiotic detoxification by transmembrane export across the plasma membrane"/>
    <property type="evidence" value="ECO:0007669"/>
    <property type="project" value="UniProtKB-ARBA"/>
</dbReference>
<dbReference type="VEuPathDB" id="FungiDB:C5L36_0C11160"/>
<dbReference type="Gene3D" id="3.40.50.300">
    <property type="entry name" value="P-loop containing nucleotide triphosphate hydrolases"/>
    <property type="match status" value="2"/>
</dbReference>
<feature type="domain" description="ABC transporter" evidence="12">
    <location>
        <begin position="645"/>
        <end position="888"/>
    </location>
</feature>
<feature type="transmembrane region" description="Helical" evidence="11">
    <location>
        <begin position="558"/>
        <end position="575"/>
    </location>
</feature>
<dbReference type="Pfam" id="PF01061">
    <property type="entry name" value="ABC2_membrane"/>
    <property type="match status" value="1"/>
</dbReference>
<dbReference type="InterPro" id="IPR034003">
    <property type="entry name" value="ABCG_PDR_2"/>
</dbReference>
<evidence type="ECO:0000256" key="4">
    <source>
        <dbReference type="ARBA" id="ARBA00022692"/>
    </source>
</evidence>
<evidence type="ECO:0000256" key="7">
    <source>
        <dbReference type="ARBA" id="ARBA00022840"/>
    </source>
</evidence>
<dbReference type="VEuPathDB" id="FungiDB:C5L36_0E05500"/>
<dbReference type="PROSITE" id="PS50893">
    <property type="entry name" value="ABC_TRANSPORTER_2"/>
    <property type="match status" value="2"/>
</dbReference>
<dbReference type="GO" id="GO:0140359">
    <property type="term" value="F:ABC-type transporter activity"/>
    <property type="evidence" value="ECO:0007669"/>
    <property type="project" value="InterPro"/>
</dbReference>
<feature type="transmembrane region" description="Helical" evidence="11">
    <location>
        <begin position="453"/>
        <end position="473"/>
    </location>
</feature>